<keyword evidence="4" id="KW-0862">Zinc</keyword>
<dbReference type="CDD" id="cd13176">
    <property type="entry name" value="RanBD_RanBP2-like"/>
    <property type="match status" value="1"/>
</dbReference>
<dbReference type="GO" id="GO:0008270">
    <property type="term" value="F:zinc ion binding"/>
    <property type="evidence" value="ECO:0007669"/>
    <property type="project" value="UniProtKB-KW"/>
</dbReference>
<dbReference type="SUPFAM" id="SSF50729">
    <property type="entry name" value="PH domain-like"/>
    <property type="match status" value="5"/>
</dbReference>
<dbReference type="EMBL" id="AMQN01010259">
    <property type="status" value="NOT_ANNOTATED_CDS"/>
    <property type="molecule type" value="Genomic_DNA"/>
</dbReference>
<dbReference type="InterPro" id="IPR045256">
    <property type="entry name" value="RanBP1_RanBD"/>
</dbReference>
<feature type="region of interest" description="Disordered" evidence="6">
    <location>
        <begin position="1448"/>
        <end position="1507"/>
    </location>
</feature>
<feature type="region of interest" description="Disordered" evidence="6">
    <location>
        <begin position="2218"/>
        <end position="2243"/>
    </location>
</feature>
<dbReference type="Gene3D" id="4.10.1060.10">
    <property type="entry name" value="Zinc finger, RanBP2-type"/>
    <property type="match status" value="1"/>
</dbReference>
<keyword evidence="2" id="KW-0479">Metal-binding</keyword>
<accession>R7TZ80</accession>
<evidence type="ECO:0008006" key="12">
    <source>
        <dbReference type="Google" id="ProtNLM"/>
    </source>
</evidence>
<dbReference type="InterPro" id="IPR036443">
    <property type="entry name" value="Znf_RanBP2_sf"/>
</dbReference>
<dbReference type="PANTHER" id="PTHR23138:SF87">
    <property type="entry name" value="E3 SUMO-PROTEIN LIGASE RANBP2"/>
    <property type="match status" value="1"/>
</dbReference>
<keyword evidence="11" id="KW-1185">Reference proteome</keyword>
<dbReference type="STRING" id="283909.R7TZ80"/>
<dbReference type="Gene3D" id="1.25.40.10">
    <property type="entry name" value="Tetratricopeptide repeat domain"/>
    <property type="match status" value="1"/>
</dbReference>
<dbReference type="OrthoDB" id="2357150at2759"/>
<dbReference type="InterPro" id="IPR011993">
    <property type="entry name" value="PH-like_dom_sf"/>
</dbReference>
<dbReference type="InterPro" id="IPR011990">
    <property type="entry name" value="TPR-like_helical_dom_sf"/>
</dbReference>
<sequence>MQLSVKMNLPVMRRDLISDHTPQTTTGLSDCASAEFDECVELLVDYNHRNAKGYSFAKLYYDVKAFEKAKRYLEGFLLSKDNYAPAHKLMGQINEAMQSPDNALAAYKRSLELDDKQKDVLVKVCELCCHQDIDPERARYWAERGSSLLKDHPVVFKLKEKICSQRNGKESKEDLEHLISAQLVKQPRNPELRIKLLQLLLETGRVNEAYEHAVEVERRGTHVHCLNWYRTVLRVFTEYKVRSGKQVNGTFHRWLLTVLNQMVSLSLEQASIPDSTDVLKRFDAMLQLCEKFIDDDMWRSLHKEMQAQLFYHSGTLLLKKALHGKNSWKEASIMSGACYAVSYSIKPFNKQDAWFALASTEDRHVFERWYESACTRAAQVGHLVRCLAGSDPQDWLQRIEEAYLIPEVQDRLFSALFSSPDVKHDKETSFLVQNSVFANTRVDMPMLDDLALFEQVAVLSAPSSLNAIVWFTLQHYSNPDAAQPDYGVSLFSNLTFDFPNLDHTVPESLSYLDTQAFLYLVTRNALLKARQADTFDRDRPMHLPLSLNCSLCSSEQADWWKSAFMLCSNATAGADLGLLRRTLQRGLEVVRLIGNHGLSLAMIIHLARTFERRGKAKQDSEEEGDLLNARAYHYWKSALSLIDRWKRQRKVWAPKDRLFADLDGELCDEDLRVAEREGHSFLARRALSAGRFPEALGAFEKVDSPTAAYEQAKIYYELSCQKADADGLSSQEKAYLEKTKECLFLSLDRMRGSHHHPLSTDVSDLLDCTETRLAGCDASAFSIQDVSQVIQSTPRAVYSEGPRRNLNLDDTPPVKNRSPVHLRPSPERLDAHLRSLSVSQDAIMDEVQSVKKSIQGLVDKMSALEILIKTQPPVAAAAPPVAPVMLPAFYPPPRPEYEFLSPYGPQYAGYPPMAGAPPRPPFQQPPYRAPAPPPAKEPDHYADLDYYGDGEGYDDQTDDFTGPPIPGPGFFADKGGVAPSIDQLGMLVAGSPVSPAVMVPVGPSLVAGTGTGILPTPPSAAAVAAASGKPVTNFQIPMPAASKSEAAAIATKTPAASMLKDMAKKSEEAKTFGGFTFSGQPVIQESPVKQPGAPAKEEAAVAAPKPFANFNFGATKASPVAPVFTPPKPVAVTPTKTTPKANLSIGASPDHPYDAEFEPDVDFKPIVRLPDVVDLKTGEEDEQKMFGARCRLFRMDGETKAWKERGIGEIKILKNKESSKCRVVMRRDQVLKLCANHLITPEQELKPMANETKAVCWYAQDYSEEEVSHEHLAARFKSDDICARFKQVFEQCQKNIPVTPKKPAKVEEPKTLAQKFQEQNKGKWCCDVCYVHNDEAVKKCVACETLRPGCTPEPPAPASSAAPLGGIAPGGGFSFGAGGGMSFGSKAAEEKTEAGAADASKGGFSFGGVKVESKPLFGNVAASSSPAVSSATTKSASPFAGFSFGAAKPAAAPSNATPTSTTGNKEPTISLGAKPSIPAPQSNTTDNKEPTLLSGAKPSAPQTDADKSSFVFGSATSATAAEQKAPGAFTFTLTPAKAASTQPADPQSPDGDGLYKDDEDDSHITFEPIVKLPDNVDIVTGEEDEEVLYEHRALLYRFVNAEWKERGKGNIKILRNATTGKLRMLMRREQVLKICLNHYITDAITLSPMPNAQGKAWTWHADDFADAEPSHESFAIRFKNQEIALGFKEAFDNSRESSAKMPVKKTEVKKASPEKQALKAPSVEASPAVAPIAPSKFSFGGTANVFGGTPSNTASDANSKAKFSFRGSTFGASSAVSFSTTPKTENKSVFNQMPSATTNTSPMTKGVTPKTSLLTNLLTSDVGAVDLTDVQIVHEEVPTAELVAEAKKFQLPKTFFNYLNAKPCSGCIGCDSDNFDFSQIKPNLSKSTTPVTPAPVAAPAEVKPKEPAPPTALKSTGIMFSPKPGGLDFAALASKSDTGFSFGKGSTDFKWSGAGSSIFGAPSTSPEKNTADDADAADTVEEFEPDVHFEPLVKLAEVTDLKTGEEGETVLFSQRSRLYRFDGASSQWKERGVGEIKILKNEELGRFRLLMRREQVLKVACNHYITEEMSLQPMATSETAWCWFAVDYAEGEAKNEQLAVKLKTKDLAQQFKDVFTQCQKEIGSGVKEEIVERALSVKPAAITGGGGGNPYYSEQLGTRSAVKEEIVEAAVSIKPAVVTGGGGGNPSYSKLLGKFAHLLLKFPYPYFHLLFPPSGATSKPPQAQASADVESIGPKDNDDDYETEEDYGTQLFGKRCTLYFALNGSDSFESLEMGELQIYYDHEQKYKVFMEDSEGMVVCDHAIETNCTSERKKKQVEWDGENATVDPPIRVRYRASFSSEQAAQEFLNLVNEGVDIAAQAPAAEEYSDDEEEEPLYNRPASLTYLLANGNTEVKGSGDLLVRFDEDVLGYRIMMEKVISVEDGDSVVLINHIICRDHRIIRLGQSNSVQWTAMDFATDEAVRRTFRVTFDAFENLVEFEQIFAEGVTSAREMEIDELKDGGHLTQRIHIPEVAGRIVEDDGASSV</sequence>
<feature type="compositionally biased region" description="Low complexity" evidence="6">
    <location>
        <begin position="1448"/>
        <end position="1464"/>
    </location>
</feature>
<dbReference type="Gene3D" id="2.30.29.30">
    <property type="entry name" value="Pleckstrin-homology domain (PH domain)/Phosphotyrosine-binding domain (PTB)"/>
    <property type="match status" value="5"/>
</dbReference>
<dbReference type="Pfam" id="PF00638">
    <property type="entry name" value="Ran_BP1"/>
    <property type="match status" value="3"/>
</dbReference>
<dbReference type="SUPFAM" id="SSF48452">
    <property type="entry name" value="TPR-like"/>
    <property type="match status" value="1"/>
</dbReference>
<protein>
    <recommendedName>
        <fullName evidence="12">E3 SUMO-protein ligase RanBP2</fullName>
    </recommendedName>
</protein>
<dbReference type="HOGENOM" id="CLU_000378_0_0_1"/>
<dbReference type="SMART" id="SM00547">
    <property type="entry name" value="ZnF_RBZ"/>
    <property type="match status" value="1"/>
</dbReference>
<evidence type="ECO:0000256" key="3">
    <source>
        <dbReference type="ARBA" id="ARBA00022771"/>
    </source>
</evidence>
<dbReference type="GO" id="GO:0005096">
    <property type="term" value="F:GTPase activator activity"/>
    <property type="evidence" value="ECO:0007669"/>
    <property type="project" value="TreeGrafter"/>
</dbReference>
<evidence type="ECO:0000259" key="8">
    <source>
        <dbReference type="PROSITE" id="PS50199"/>
    </source>
</evidence>
<dbReference type="InterPro" id="IPR001876">
    <property type="entry name" value="Znf_RanBP2"/>
</dbReference>
<evidence type="ECO:0000256" key="6">
    <source>
        <dbReference type="SAM" id="MobiDB-lite"/>
    </source>
</evidence>
<dbReference type="EnsemblMetazoa" id="CapteT229185">
    <property type="protein sequence ID" value="CapteP229185"/>
    <property type="gene ID" value="CapteG229185"/>
</dbReference>
<evidence type="ECO:0000313" key="10">
    <source>
        <dbReference type="EnsemblMetazoa" id="CapteP229185"/>
    </source>
</evidence>
<dbReference type="InterPro" id="IPR000156">
    <property type="entry name" value="Ran_bind_dom"/>
</dbReference>
<dbReference type="PANTHER" id="PTHR23138">
    <property type="entry name" value="RAN BINDING PROTEIN"/>
    <property type="match status" value="1"/>
</dbReference>
<dbReference type="InterPro" id="IPR045255">
    <property type="entry name" value="RanBP1-like"/>
</dbReference>
<name>R7TZ80_CAPTE</name>
<feature type="compositionally biased region" description="Basic and acidic residues" evidence="6">
    <location>
        <begin position="1696"/>
        <end position="1717"/>
    </location>
</feature>
<feature type="compositionally biased region" description="Pro residues" evidence="6">
    <location>
        <begin position="914"/>
        <end position="935"/>
    </location>
</feature>
<feature type="region of interest" description="Disordered" evidence="6">
    <location>
        <begin position="914"/>
        <end position="937"/>
    </location>
</feature>
<evidence type="ECO:0000256" key="2">
    <source>
        <dbReference type="ARBA" id="ARBA00022723"/>
    </source>
</evidence>
<feature type="domain" description="RanBD1" evidence="7">
    <location>
        <begin position="1162"/>
        <end position="1298"/>
    </location>
</feature>
<feature type="domain" description="RanBP2-type" evidence="8">
    <location>
        <begin position="1320"/>
        <end position="1349"/>
    </location>
</feature>
<feature type="domain" description="RanBD1" evidence="7">
    <location>
        <begin position="1565"/>
        <end position="1700"/>
    </location>
</feature>
<dbReference type="SUPFAM" id="SSF90209">
    <property type="entry name" value="Ran binding protein zinc finger-like"/>
    <property type="match status" value="1"/>
</dbReference>
<proteinExistence type="predicted"/>
<dbReference type="FunFam" id="2.30.29.30:FF:000018">
    <property type="entry name" value="E3 SUMO-protein ligase RanBP2"/>
    <property type="match status" value="3"/>
</dbReference>
<reference evidence="11" key="1">
    <citation type="submission" date="2012-12" db="EMBL/GenBank/DDBJ databases">
        <authorList>
            <person name="Hellsten U."/>
            <person name="Grimwood J."/>
            <person name="Chapman J.A."/>
            <person name="Shapiro H."/>
            <person name="Aerts A."/>
            <person name="Otillar R.P."/>
            <person name="Terry A.Y."/>
            <person name="Boore J.L."/>
            <person name="Simakov O."/>
            <person name="Marletaz F."/>
            <person name="Cho S.-J."/>
            <person name="Edsinger-Gonzales E."/>
            <person name="Havlak P."/>
            <person name="Kuo D.-H."/>
            <person name="Larsson T."/>
            <person name="Lv J."/>
            <person name="Arendt D."/>
            <person name="Savage R."/>
            <person name="Osoegawa K."/>
            <person name="de Jong P."/>
            <person name="Lindberg D.R."/>
            <person name="Seaver E.C."/>
            <person name="Weisblat D.A."/>
            <person name="Putnam N.H."/>
            <person name="Grigoriev I.V."/>
            <person name="Rokhsar D.S."/>
        </authorList>
    </citation>
    <scope>NUCLEOTIDE SEQUENCE</scope>
    <source>
        <strain evidence="11">I ESC-2004</strain>
    </source>
</reference>
<dbReference type="GO" id="GO:0006913">
    <property type="term" value="P:nucleocytoplasmic transport"/>
    <property type="evidence" value="ECO:0007669"/>
    <property type="project" value="InterPro"/>
</dbReference>
<dbReference type="PROSITE" id="PS50199">
    <property type="entry name" value="ZF_RANBP2_2"/>
    <property type="match status" value="1"/>
</dbReference>
<feature type="compositionally biased region" description="Low complexity" evidence="6">
    <location>
        <begin position="1888"/>
        <end position="1901"/>
    </location>
</feature>
<evidence type="ECO:0000256" key="4">
    <source>
        <dbReference type="ARBA" id="ARBA00022833"/>
    </source>
</evidence>
<evidence type="ECO:0000256" key="1">
    <source>
        <dbReference type="ARBA" id="ARBA00022553"/>
    </source>
</evidence>
<feature type="region of interest" description="Disordered" evidence="6">
    <location>
        <begin position="1696"/>
        <end position="1722"/>
    </location>
</feature>
<reference evidence="10" key="3">
    <citation type="submission" date="2015-06" db="UniProtKB">
        <authorList>
            <consortium name="EnsemblMetazoa"/>
        </authorList>
    </citation>
    <scope>IDENTIFICATION</scope>
</reference>
<feature type="domain" description="RanBD1" evidence="7">
    <location>
        <begin position="1988"/>
        <end position="2124"/>
    </location>
</feature>
<keyword evidence="3 5" id="KW-0863">Zinc-finger</keyword>
<dbReference type="GO" id="GO:0005737">
    <property type="term" value="C:cytoplasm"/>
    <property type="evidence" value="ECO:0007669"/>
    <property type="project" value="TreeGrafter"/>
</dbReference>
<feature type="region of interest" description="Disordered" evidence="6">
    <location>
        <begin position="794"/>
        <end position="825"/>
    </location>
</feature>
<dbReference type="Proteomes" id="UP000014760">
    <property type="component" value="Unassembled WGS sequence"/>
</dbReference>
<feature type="region of interest" description="Disordered" evidence="6">
    <location>
        <begin position="1537"/>
        <end position="1560"/>
    </location>
</feature>
<evidence type="ECO:0000256" key="5">
    <source>
        <dbReference type="PROSITE-ProRule" id="PRU00322"/>
    </source>
</evidence>
<keyword evidence="1" id="KW-0597">Phosphoprotein</keyword>
<feature type="region of interest" description="Disordered" evidence="6">
    <location>
        <begin position="1785"/>
        <end position="1808"/>
    </location>
</feature>
<evidence type="ECO:0000259" key="7">
    <source>
        <dbReference type="PROSITE" id="PS50196"/>
    </source>
</evidence>
<dbReference type="OMA" id="RCIGNHG"/>
<dbReference type="CDD" id="cd13179">
    <property type="entry name" value="RanBD_RanBP1"/>
    <property type="match status" value="2"/>
</dbReference>
<organism evidence="9">
    <name type="scientific">Capitella teleta</name>
    <name type="common">Polychaete worm</name>
    <dbReference type="NCBI Taxonomy" id="283909"/>
    <lineage>
        <taxon>Eukaryota</taxon>
        <taxon>Metazoa</taxon>
        <taxon>Spiralia</taxon>
        <taxon>Lophotrochozoa</taxon>
        <taxon>Annelida</taxon>
        <taxon>Polychaeta</taxon>
        <taxon>Sedentaria</taxon>
        <taxon>Scolecida</taxon>
        <taxon>Capitellidae</taxon>
        <taxon>Capitella</taxon>
    </lineage>
</organism>
<reference evidence="9 11" key="2">
    <citation type="journal article" date="2013" name="Nature">
        <title>Insights into bilaterian evolution from three spiralian genomes.</title>
        <authorList>
            <person name="Simakov O."/>
            <person name="Marletaz F."/>
            <person name="Cho S.J."/>
            <person name="Edsinger-Gonzales E."/>
            <person name="Havlak P."/>
            <person name="Hellsten U."/>
            <person name="Kuo D.H."/>
            <person name="Larsson T."/>
            <person name="Lv J."/>
            <person name="Arendt D."/>
            <person name="Savage R."/>
            <person name="Osoegawa K."/>
            <person name="de Jong P."/>
            <person name="Grimwood J."/>
            <person name="Chapman J.A."/>
            <person name="Shapiro H."/>
            <person name="Aerts A."/>
            <person name="Otillar R.P."/>
            <person name="Terry A.Y."/>
            <person name="Boore J.L."/>
            <person name="Grigoriev I.V."/>
            <person name="Lindberg D.R."/>
            <person name="Seaver E.C."/>
            <person name="Weisblat D.A."/>
            <person name="Putnam N.H."/>
            <person name="Rokhsar D.S."/>
        </authorList>
    </citation>
    <scope>NUCLEOTIDE SEQUENCE</scope>
    <source>
        <strain evidence="9 11">I ESC-2004</strain>
    </source>
</reference>
<dbReference type="SMART" id="SM00160">
    <property type="entry name" value="RanBD"/>
    <property type="match status" value="3"/>
</dbReference>
<feature type="region of interest" description="Disordered" evidence="6">
    <location>
        <begin position="1886"/>
        <end position="1915"/>
    </location>
</feature>
<evidence type="ECO:0000313" key="11">
    <source>
        <dbReference type="Proteomes" id="UP000014760"/>
    </source>
</evidence>
<dbReference type="EMBL" id="KB307434">
    <property type="protein sequence ID" value="ELT98927.1"/>
    <property type="molecule type" value="Genomic_DNA"/>
</dbReference>
<dbReference type="PROSITE" id="PS01358">
    <property type="entry name" value="ZF_RANBP2_1"/>
    <property type="match status" value="1"/>
</dbReference>
<dbReference type="GO" id="GO:0005643">
    <property type="term" value="C:nuclear pore"/>
    <property type="evidence" value="ECO:0007669"/>
    <property type="project" value="TreeGrafter"/>
</dbReference>
<gene>
    <name evidence="9" type="ORF">CAPTEDRAFT_229185</name>
</gene>
<dbReference type="PROSITE" id="PS50196">
    <property type="entry name" value="RANBD1"/>
    <property type="match status" value="3"/>
</dbReference>
<evidence type="ECO:0000313" key="9">
    <source>
        <dbReference type="EMBL" id="ELT98927.1"/>
    </source>
</evidence>